<dbReference type="GO" id="GO:0032259">
    <property type="term" value="P:methylation"/>
    <property type="evidence" value="ECO:0007669"/>
    <property type="project" value="UniProtKB-KW"/>
</dbReference>
<comment type="caution">
    <text evidence="2">The sequence shown here is derived from an EMBL/GenBank/DDBJ whole genome shotgun (WGS) entry which is preliminary data.</text>
</comment>
<dbReference type="Proteomes" id="UP001595887">
    <property type="component" value="Unassembled WGS sequence"/>
</dbReference>
<dbReference type="RefSeq" id="WP_381422023.1">
    <property type="nucleotide sequence ID" value="NZ_JBHSDH010000013.1"/>
</dbReference>
<evidence type="ECO:0000259" key="1">
    <source>
        <dbReference type="Pfam" id="PF08241"/>
    </source>
</evidence>
<protein>
    <submittedName>
        <fullName evidence="2">Class I SAM-dependent methyltransferase</fullName>
        <ecNumber evidence="2">2.1.1.222</ecNumber>
        <ecNumber evidence="2">2.1.1.64</ecNumber>
    </submittedName>
</protein>
<dbReference type="PANTHER" id="PTHR43591">
    <property type="entry name" value="METHYLTRANSFERASE"/>
    <property type="match status" value="1"/>
</dbReference>
<proteinExistence type="predicted"/>
<organism evidence="2 3">
    <name type="scientific">Sphingorhabdus arenilitoris</name>
    <dbReference type="NCBI Taxonomy" id="1490041"/>
    <lineage>
        <taxon>Bacteria</taxon>
        <taxon>Pseudomonadati</taxon>
        <taxon>Pseudomonadota</taxon>
        <taxon>Alphaproteobacteria</taxon>
        <taxon>Sphingomonadales</taxon>
        <taxon>Sphingomonadaceae</taxon>
        <taxon>Sphingorhabdus</taxon>
    </lineage>
</organism>
<reference evidence="3" key="1">
    <citation type="journal article" date="2019" name="Int. J. Syst. Evol. Microbiol.">
        <title>The Global Catalogue of Microorganisms (GCM) 10K type strain sequencing project: providing services to taxonomists for standard genome sequencing and annotation.</title>
        <authorList>
            <consortium name="The Broad Institute Genomics Platform"/>
            <consortium name="The Broad Institute Genome Sequencing Center for Infectious Disease"/>
            <person name="Wu L."/>
            <person name="Ma J."/>
        </authorList>
    </citation>
    <scope>NUCLEOTIDE SEQUENCE [LARGE SCALE GENOMIC DNA]</scope>
    <source>
        <strain evidence="3">CECT 8531</strain>
    </source>
</reference>
<dbReference type="Pfam" id="PF08241">
    <property type="entry name" value="Methyltransf_11"/>
    <property type="match status" value="1"/>
</dbReference>
<dbReference type="CDD" id="cd02440">
    <property type="entry name" value="AdoMet_MTases"/>
    <property type="match status" value="1"/>
</dbReference>
<accession>A0ABV8REL1</accession>
<dbReference type="InterPro" id="IPR013216">
    <property type="entry name" value="Methyltransf_11"/>
</dbReference>
<dbReference type="EC" id="2.1.1.222" evidence="2"/>
<keyword evidence="2" id="KW-0808">Transferase</keyword>
<dbReference type="EMBL" id="JBHSDH010000013">
    <property type="protein sequence ID" value="MFC4291827.1"/>
    <property type="molecule type" value="Genomic_DNA"/>
</dbReference>
<dbReference type="InterPro" id="IPR029063">
    <property type="entry name" value="SAM-dependent_MTases_sf"/>
</dbReference>
<dbReference type="GO" id="GO:0061542">
    <property type="term" value="F:3-demethylubiquinol 3-O-methyltransferase activity"/>
    <property type="evidence" value="ECO:0007669"/>
    <property type="project" value="UniProtKB-EC"/>
</dbReference>
<dbReference type="GO" id="GO:0102208">
    <property type="term" value="F:2-polyprenyl-6-hydroxyphenol methylase activity"/>
    <property type="evidence" value="ECO:0007669"/>
    <property type="project" value="UniProtKB-EC"/>
</dbReference>
<name>A0ABV8REL1_9SPHN</name>
<sequence length="291" mass="33261">MLRSTLCYRISKSLIKPPTEITGDIDGYAVWREEAMQASWRNFSNNDIDNKDLLDFGCGEGPLSLYLADKYAPKSILGIDIDAFAIERANQALSQIVHIKAMPPIKFVLGETSGLPAADESVDTILAFDCMEHIMTPLEIMAEWHRVLRPGGKVLIEWFPFKGPYGPHMNSLIPIPWAHVLFGEKALFQTAARIYDDPDFAPHHWDLDEHGQKRPNKWAQFDNFKDHGYLNQLDLAGFKNLAEKTRFEIIRQDNRGFGHKGVKKAVGSLLMKMPFFFEYFVNYTLIELKKI</sequence>
<dbReference type="Gene3D" id="3.40.50.150">
    <property type="entry name" value="Vaccinia Virus protein VP39"/>
    <property type="match status" value="1"/>
</dbReference>
<dbReference type="PANTHER" id="PTHR43591:SF24">
    <property type="entry name" value="2-METHOXY-6-POLYPRENYL-1,4-BENZOQUINOL METHYLASE, MITOCHONDRIAL"/>
    <property type="match status" value="1"/>
</dbReference>
<keyword evidence="2" id="KW-0489">Methyltransferase</keyword>
<keyword evidence="3" id="KW-1185">Reference proteome</keyword>
<gene>
    <name evidence="2" type="ORF">ACFOWX_05285</name>
</gene>
<dbReference type="SUPFAM" id="SSF53335">
    <property type="entry name" value="S-adenosyl-L-methionine-dependent methyltransferases"/>
    <property type="match status" value="1"/>
</dbReference>
<feature type="domain" description="Methyltransferase type 11" evidence="1">
    <location>
        <begin position="54"/>
        <end position="156"/>
    </location>
</feature>
<evidence type="ECO:0000313" key="3">
    <source>
        <dbReference type="Proteomes" id="UP001595887"/>
    </source>
</evidence>
<evidence type="ECO:0000313" key="2">
    <source>
        <dbReference type="EMBL" id="MFC4291827.1"/>
    </source>
</evidence>
<dbReference type="EC" id="2.1.1.64" evidence="2"/>